<dbReference type="Proteomes" id="UP000266841">
    <property type="component" value="Unassembled WGS sequence"/>
</dbReference>
<dbReference type="AlphaFoldDB" id="K0TQR3"/>
<name>K0TQR3_THAOC</name>
<proteinExistence type="predicted"/>
<comment type="caution">
    <text evidence="2">The sequence shown here is derived from an EMBL/GenBank/DDBJ whole genome shotgun (WGS) entry which is preliminary data.</text>
</comment>
<evidence type="ECO:0000313" key="2">
    <source>
        <dbReference type="EMBL" id="EJK76497.1"/>
    </source>
</evidence>
<dbReference type="EMBL" id="AGNL01002081">
    <property type="protein sequence ID" value="EJK76497.1"/>
    <property type="molecule type" value="Genomic_DNA"/>
</dbReference>
<reference evidence="2 3" key="1">
    <citation type="journal article" date="2012" name="Genome Biol.">
        <title>Genome and low-iron response of an oceanic diatom adapted to chronic iron limitation.</title>
        <authorList>
            <person name="Lommer M."/>
            <person name="Specht M."/>
            <person name="Roy A.S."/>
            <person name="Kraemer L."/>
            <person name="Andreson R."/>
            <person name="Gutowska M.A."/>
            <person name="Wolf J."/>
            <person name="Bergner S.V."/>
            <person name="Schilhabel M.B."/>
            <person name="Klostermeier U.C."/>
            <person name="Beiko R.G."/>
            <person name="Rosenstiel P."/>
            <person name="Hippler M."/>
            <person name="Laroche J."/>
        </authorList>
    </citation>
    <scope>NUCLEOTIDE SEQUENCE [LARGE SCALE GENOMIC DNA]</scope>
    <source>
        <strain evidence="2 3">CCMP1005</strain>
    </source>
</reference>
<organism evidence="2 3">
    <name type="scientific">Thalassiosira oceanica</name>
    <name type="common">Marine diatom</name>
    <dbReference type="NCBI Taxonomy" id="159749"/>
    <lineage>
        <taxon>Eukaryota</taxon>
        <taxon>Sar</taxon>
        <taxon>Stramenopiles</taxon>
        <taxon>Ochrophyta</taxon>
        <taxon>Bacillariophyta</taxon>
        <taxon>Coscinodiscophyceae</taxon>
        <taxon>Thalassiosirophycidae</taxon>
        <taxon>Thalassiosirales</taxon>
        <taxon>Thalassiosiraceae</taxon>
        <taxon>Thalassiosira</taxon>
    </lineage>
</organism>
<gene>
    <name evidence="2" type="ORF">THAOC_01737</name>
</gene>
<evidence type="ECO:0000313" key="3">
    <source>
        <dbReference type="Proteomes" id="UP000266841"/>
    </source>
</evidence>
<accession>K0TQR3</accession>
<protein>
    <submittedName>
        <fullName evidence="2">Uncharacterized protein</fullName>
    </submittedName>
</protein>
<feature type="region of interest" description="Disordered" evidence="1">
    <location>
        <begin position="48"/>
        <end position="72"/>
    </location>
</feature>
<sequence length="166" mass="17489">DAIPGDLLASTAGDGPTAGSRATDPPSTRLRAMVGDLGDTLYHGSFSATTRREDARVSSSPSDDDKDTLASGSTRAVSDAAALFDLSDCNVAEIVLIDGAGCLPGLLAIQRGDTLASSDVQSSTRTNQLIQRRMDVGKTNRFIQRRTIFGESYFGGDQMDGWNVSK</sequence>
<evidence type="ECO:0000256" key="1">
    <source>
        <dbReference type="SAM" id="MobiDB-lite"/>
    </source>
</evidence>
<feature type="region of interest" description="Disordered" evidence="1">
    <location>
        <begin position="1"/>
        <end position="31"/>
    </location>
</feature>
<keyword evidence="3" id="KW-1185">Reference proteome</keyword>
<feature type="non-terminal residue" evidence="2">
    <location>
        <position position="1"/>
    </location>
</feature>